<evidence type="ECO:0000256" key="3">
    <source>
        <dbReference type="ARBA" id="ARBA00022618"/>
    </source>
</evidence>
<feature type="domain" description="Mur ligase central" evidence="14">
    <location>
        <begin position="104"/>
        <end position="290"/>
    </location>
</feature>
<keyword evidence="1 10" id="KW-0963">Cytoplasm</keyword>
<dbReference type="Gene3D" id="3.90.190.20">
    <property type="entry name" value="Mur ligase, C-terminal domain"/>
    <property type="match status" value="1"/>
</dbReference>
<comment type="subcellular location">
    <subcellularLocation>
        <location evidence="10 11">Cytoplasm</location>
    </subcellularLocation>
</comment>
<dbReference type="NCBIfam" id="TIGR01143">
    <property type="entry name" value="murF"/>
    <property type="match status" value="1"/>
</dbReference>
<comment type="caution">
    <text evidence="15">The sequence shown here is derived from an EMBL/GenBank/DDBJ whole genome shotgun (WGS) entry which is preliminary data.</text>
</comment>
<keyword evidence="3 10" id="KW-0132">Cell division</keyword>
<evidence type="ECO:0000256" key="11">
    <source>
        <dbReference type="RuleBase" id="RU004136"/>
    </source>
</evidence>
<dbReference type="SUPFAM" id="SSF53244">
    <property type="entry name" value="MurD-like peptide ligases, peptide-binding domain"/>
    <property type="match status" value="1"/>
</dbReference>
<dbReference type="HAMAP" id="MF_02019">
    <property type="entry name" value="MurF"/>
    <property type="match status" value="1"/>
</dbReference>
<comment type="function">
    <text evidence="10 11">Involved in cell wall formation. Catalyzes the final step in the synthesis of UDP-N-acetylmuramoyl-pentapeptide, the precursor of murein.</text>
</comment>
<keyword evidence="4 10" id="KW-0547">Nucleotide-binding</keyword>
<feature type="domain" description="Mur ligase C-terminal" evidence="13">
    <location>
        <begin position="312"/>
        <end position="431"/>
    </location>
</feature>
<sequence>MLYLSEVARITDGVLHGEDAQIQAVGSDSRTLEPGSLFVALQGERFDGHAHLAEVAARGGAGALVERIQPDIALPQVLVADPLAALQQLAAAWRRRHDIPVVAVTGSCGKTTVKEMLAAILGTAGPVLATRGNLNNHIGVPLTLLRLRAEHRFAVIEMGMNHSGEIAVLTRLAQPDIALINNARPAHLEGLGSLEAIARAKGEILEGLSSEGLAVLNGDDAFIDYWAEKNPGRLLRFGLDAEELELRGRWEAEAGGGRLQVEAGQDAFSVKLPLPGRHNGANALAAIGVALSLNIAPEQINQGLGMMQPVPGRLNWRSGRGGSQVLDDTYNANPASLEAAVRVLVDGPGEKILVLGNMGELGEDAPAMHEAAGMMARGLGVQRLLTLGEMAARAVPGFGTGGQAYDDLDILLQDLQALEHEGVRILVKGSRSARMERVVQAIVTGNT</sequence>
<feature type="domain" description="Mur ligase N-terminal catalytic" evidence="12">
    <location>
        <begin position="22"/>
        <end position="66"/>
    </location>
</feature>
<dbReference type="SUPFAM" id="SSF53623">
    <property type="entry name" value="MurD-like peptide ligases, catalytic domain"/>
    <property type="match status" value="1"/>
</dbReference>
<evidence type="ECO:0000259" key="13">
    <source>
        <dbReference type="Pfam" id="PF02875"/>
    </source>
</evidence>
<keyword evidence="2 10" id="KW-0436">Ligase</keyword>
<evidence type="ECO:0000256" key="5">
    <source>
        <dbReference type="ARBA" id="ARBA00022840"/>
    </source>
</evidence>
<evidence type="ECO:0000259" key="14">
    <source>
        <dbReference type="Pfam" id="PF08245"/>
    </source>
</evidence>
<dbReference type="InterPro" id="IPR036565">
    <property type="entry name" value="Mur-like_cat_sf"/>
</dbReference>
<reference evidence="15 16" key="1">
    <citation type="submission" date="2024-04" db="EMBL/GenBank/DDBJ databases">
        <authorList>
            <person name="Abashina T."/>
            <person name="Shaikin A."/>
        </authorList>
    </citation>
    <scope>NUCLEOTIDE SEQUENCE [LARGE SCALE GENOMIC DNA]</scope>
    <source>
        <strain evidence="15 16">AAFK</strain>
    </source>
</reference>
<evidence type="ECO:0000256" key="6">
    <source>
        <dbReference type="ARBA" id="ARBA00022960"/>
    </source>
</evidence>
<evidence type="ECO:0000256" key="9">
    <source>
        <dbReference type="ARBA" id="ARBA00023316"/>
    </source>
</evidence>
<evidence type="ECO:0000259" key="12">
    <source>
        <dbReference type="Pfam" id="PF01225"/>
    </source>
</evidence>
<dbReference type="Gene3D" id="3.40.1390.10">
    <property type="entry name" value="MurE/MurF, N-terminal domain"/>
    <property type="match status" value="1"/>
</dbReference>
<keyword evidence="9 10" id="KW-0961">Cell wall biogenesis/degradation</keyword>
<dbReference type="EC" id="6.3.2.10" evidence="10 11"/>
<dbReference type="InterPro" id="IPR051046">
    <property type="entry name" value="MurCDEF_CellWall_CoF430Synth"/>
</dbReference>
<name>A0ABU9D5T4_9PROT</name>
<comment type="similarity">
    <text evidence="10">Belongs to the MurCDEF family. MurF subfamily.</text>
</comment>
<evidence type="ECO:0000313" key="15">
    <source>
        <dbReference type="EMBL" id="MEK8088909.1"/>
    </source>
</evidence>
<evidence type="ECO:0000256" key="2">
    <source>
        <dbReference type="ARBA" id="ARBA00022598"/>
    </source>
</evidence>
<dbReference type="InterPro" id="IPR000713">
    <property type="entry name" value="Mur_ligase_N"/>
</dbReference>
<comment type="pathway">
    <text evidence="10 11">Cell wall biogenesis; peptidoglycan biosynthesis.</text>
</comment>
<keyword evidence="16" id="KW-1185">Reference proteome</keyword>
<dbReference type="RefSeq" id="WP_341369976.1">
    <property type="nucleotide sequence ID" value="NZ_JBBPCO010000003.1"/>
</dbReference>
<dbReference type="GO" id="GO:0047480">
    <property type="term" value="F:UDP-N-acetylmuramoyl-tripeptide-D-alanyl-D-alanine ligase activity"/>
    <property type="evidence" value="ECO:0007669"/>
    <property type="project" value="UniProtKB-EC"/>
</dbReference>
<dbReference type="InterPro" id="IPR004101">
    <property type="entry name" value="Mur_ligase_C"/>
</dbReference>
<dbReference type="InterPro" id="IPR035911">
    <property type="entry name" value="MurE/MurF_N"/>
</dbReference>
<keyword evidence="7 10" id="KW-0573">Peptidoglycan synthesis</keyword>
<dbReference type="InterPro" id="IPR036615">
    <property type="entry name" value="Mur_ligase_C_dom_sf"/>
</dbReference>
<dbReference type="Pfam" id="PF02875">
    <property type="entry name" value="Mur_ligase_C"/>
    <property type="match status" value="1"/>
</dbReference>
<dbReference type="EMBL" id="JBBPCO010000003">
    <property type="protein sequence ID" value="MEK8088909.1"/>
    <property type="molecule type" value="Genomic_DNA"/>
</dbReference>
<protein>
    <recommendedName>
        <fullName evidence="10 11">UDP-N-acetylmuramoyl-tripeptide--D-alanyl-D-alanine ligase</fullName>
        <ecNumber evidence="10 11">6.3.2.10</ecNumber>
    </recommendedName>
    <alternativeName>
        <fullName evidence="10">D-alanyl-D-alanine-adding enzyme</fullName>
    </alternativeName>
</protein>
<proteinExistence type="inferred from homology"/>
<dbReference type="Gene3D" id="3.40.1190.10">
    <property type="entry name" value="Mur-like, catalytic domain"/>
    <property type="match status" value="1"/>
</dbReference>
<dbReference type="Proteomes" id="UP001446205">
    <property type="component" value="Unassembled WGS sequence"/>
</dbReference>
<evidence type="ECO:0000256" key="4">
    <source>
        <dbReference type="ARBA" id="ARBA00022741"/>
    </source>
</evidence>
<accession>A0ABU9D5T4</accession>
<evidence type="ECO:0000256" key="8">
    <source>
        <dbReference type="ARBA" id="ARBA00023306"/>
    </source>
</evidence>
<dbReference type="Pfam" id="PF01225">
    <property type="entry name" value="Mur_ligase"/>
    <property type="match status" value="1"/>
</dbReference>
<dbReference type="PANTHER" id="PTHR43024:SF1">
    <property type="entry name" value="UDP-N-ACETYLMURAMOYL-TRIPEPTIDE--D-ALANYL-D-ALANINE LIGASE"/>
    <property type="match status" value="1"/>
</dbReference>
<dbReference type="PANTHER" id="PTHR43024">
    <property type="entry name" value="UDP-N-ACETYLMURAMOYL-TRIPEPTIDE--D-ALANYL-D-ALANINE LIGASE"/>
    <property type="match status" value="1"/>
</dbReference>
<keyword evidence="8 10" id="KW-0131">Cell cycle</keyword>
<keyword evidence="5 10" id="KW-0067">ATP-binding</keyword>
<feature type="binding site" evidence="10">
    <location>
        <begin position="106"/>
        <end position="112"/>
    </location>
    <ligand>
        <name>ATP</name>
        <dbReference type="ChEBI" id="CHEBI:30616"/>
    </ligand>
</feature>
<evidence type="ECO:0000256" key="10">
    <source>
        <dbReference type="HAMAP-Rule" id="MF_02019"/>
    </source>
</evidence>
<dbReference type="Pfam" id="PF08245">
    <property type="entry name" value="Mur_ligase_M"/>
    <property type="match status" value="1"/>
</dbReference>
<evidence type="ECO:0000256" key="7">
    <source>
        <dbReference type="ARBA" id="ARBA00022984"/>
    </source>
</evidence>
<evidence type="ECO:0000256" key="1">
    <source>
        <dbReference type="ARBA" id="ARBA00022490"/>
    </source>
</evidence>
<evidence type="ECO:0000313" key="16">
    <source>
        <dbReference type="Proteomes" id="UP001446205"/>
    </source>
</evidence>
<organism evidence="15 16">
    <name type="scientific">Thermithiobacillus plumbiphilus</name>
    <dbReference type="NCBI Taxonomy" id="1729899"/>
    <lineage>
        <taxon>Bacteria</taxon>
        <taxon>Pseudomonadati</taxon>
        <taxon>Pseudomonadota</taxon>
        <taxon>Acidithiobacillia</taxon>
        <taxon>Acidithiobacillales</taxon>
        <taxon>Thermithiobacillaceae</taxon>
        <taxon>Thermithiobacillus</taxon>
    </lineage>
</organism>
<gene>
    <name evidence="10 15" type="primary">murF</name>
    <name evidence="15" type="ORF">WOB96_03940</name>
</gene>
<comment type="catalytic activity">
    <reaction evidence="10 11">
        <text>D-alanyl-D-alanine + UDP-N-acetyl-alpha-D-muramoyl-L-alanyl-gamma-D-glutamyl-meso-2,6-diaminopimelate + ATP = UDP-N-acetyl-alpha-D-muramoyl-L-alanyl-gamma-D-glutamyl-meso-2,6-diaminopimeloyl-D-alanyl-D-alanine + ADP + phosphate + H(+)</text>
        <dbReference type="Rhea" id="RHEA:28374"/>
        <dbReference type="ChEBI" id="CHEBI:15378"/>
        <dbReference type="ChEBI" id="CHEBI:30616"/>
        <dbReference type="ChEBI" id="CHEBI:43474"/>
        <dbReference type="ChEBI" id="CHEBI:57822"/>
        <dbReference type="ChEBI" id="CHEBI:61386"/>
        <dbReference type="ChEBI" id="CHEBI:83905"/>
        <dbReference type="ChEBI" id="CHEBI:456216"/>
        <dbReference type="EC" id="6.3.2.10"/>
    </reaction>
</comment>
<dbReference type="SUPFAM" id="SSF63418">
    <property type="entry name" value="MurE/MurF N-terminal domain"/>
    <property type="match status" value="1"/>
</dbReference>
<keyword evidence="6 10" id="KW-0133">Cell shape</keyword>
<dbReference type="InterPro" id="IPR013221">
    <property type="entry name" value="Mur_ligase_cen"/>
</dbReference>
<dbReference type="InterPro" id="IPR005863">
    <property type="entry name" value="UDP-N-AcMur_synth"/>
</dbReference>